<keyword evidence="2" id="KW-1185">Reference proteome</keyword>
<sequence>MKIEKLNETNAFVAIDLEGAPCSTGVVRAAGKVLQGGAKAMARTTTYTFALRELQVGGASAGISADDDAREAAIAAFVEELAPRAASGELVLDAGKGVDPAALQPLREGDPRAALRDEAVDGHPLPAHLHALGVVVAAEAALGSLDGVTAAVEPGPDAERIGALLEARGAASVTPDLTAEADVLLCGSRQGMVDGAMAAAIRSKVVVPTGPHALSAKGLAVLNGRDVVALPDFLTLAGPTFAGWPADADTPDAAVAAAEAWVAATVREVMSHDEGPVLGACYAAEAFLSTWRDELPFGRPLA</sequence>
<dbReference type="Proteomes" id="UP000334019">
    <property type="component" value="Chromosome"/>
</dbReference>
<evidence type="ECO:0000313" key="1">
    <source>
        <dbReference type="EMBL" id="QGG96144.1"/>
    </source>
</evidence>
<proteinExistence type="predicted"/>
<protein>
    <submittedName>
        <fullName evidence="1">Uncharacterized protein</fullName>
    </submittedName>
</protein>
<gene>
    <name evidence="1" type="ORF">GH723_14125</name>
</gene>
<evidence type="ECO:0000313" key="2">
    <source>
        <dbReference type="Proteomes" id="UP000334019"/>
    </source>
</evidence>
<reference evidence="1 2" key="1">
    <citation type="submission" date="2019-11" db="EMBL/GenBank/DDBJ databases">
        <authorList>
            <person name="He Y."/>
        </authorList>
    </citation>
    <scope>NUCLEOTIDE SEQUENCE [LARGE SCALE GENOMIC DNA]</scope>
    <source>
        <strain evidence="1 2">SCSIO 58843</strain>
    </source>
</reference>
<name>A0A5Q2RKY2_9ACTN</name>
<dbReference type="RefSeq" id="WP_153760250.1">
    <property type="nucleotide sequence ID" value="NZ_CP045851.1"/>
</dbReference>
<accession>A0A5Q2RKY2</accession>
<dbReference type="AlphaFoldDB" id="A0A5Q2RKY2"/>
<dbReference type="KEGG" id="atq:GH723_14125"/>
<dbReference type="EMBL" id="CP045851">
    <property type="protein sequence ID" value="QGG96144.1"/>
    <property type="molecule type" value="Genomic_DNA"/>
</dbReference>
<organism evidence="1 2">
    <name type="scientific">Actinomarinicola tropica</name>
    <dbReference type="NCBI Taxonomy" id="2789776"/>
    <lineage>
        <taxon>Bacteria</taxon>
        <taxon>Bacillati</taxon>
        <taxon>Actinomycetota</taxon>
        <taxon>Acidimicrobiia</taxon>
        <taxon>Acidimicrobiales</taxon>
        <taxon>Iamiaceae</taxon>
        <taxon>Actinomarinicola</taxon>
    </lineage>
</organism>